<feature type="transmembrane region" description="Helical" evidence="1">
    <location>
        <begin position="69"/>
        <end position="89"/>
    </location>
</feature>
<organism evidence="2 3">
    <name type="scientific">Colocasia esculenta</name>
    <name type="common">Wild taro</name>
    <name type="synonym">Arum esculentum</name>
    <dbReference type="NCBI Taxonomy" id="4460"/>
    <lineage>
        <taxon>Eukaryota</taxon>
        <taxon>Viridiplantae</taxon>
        <taxon>Streptophyta</taxon>
        <taxon>Embryophyta</taxon>
        <taxon>Tracheophyta</taxon>
        <taxon>Spermatophyta</taxon>
        <taxon>Magnoliopsida</taxon>
        <taxon>Liliopsida</taxon>
        <taxon>Araceae</taxon>
        <taxon>Aroideae</taxon>
        <taxon>Colocasieae</taxon>
        <taxon>Colocasia</taxon>
    </lineage>
</organism>
<proteinExistence type="predicted"/>
<comment type="caution">
    <text evidence="2">The sequence shown here is derived from an EMBL/GenBank/DDBJ whole genome shotgun (WGS) entry which is preliminary data.</text>
</comment>
<dbReference type="EMBL" id="NMUH01000998">
    <property type="protein sequence ID" value="MQL87692.1"/>
    <property type="molecule type" value="Genomic_DNA"/>
</dbReference>
<accession>A0A843UN59</accession>
<evidence type="ECO:0000313" key="3">
    <source>
        <dbReference type="Proteomes" id="UP000652761"/>
    </source>
</evidence>
<keyword evidence="1" id="KW-0472">Membrane</keyword>
<keyword evidence="3" id="KW-1185">Reference proteome</keyword>
<dbReference type="Proteomes" id="UP000652761">
    <property type="component" value="Unassembled WGS sequence"/>
</dbReference>
<keyword evidence="1" id="KW-1133">Transmembrane helix</keyword>
<sequence length="94" mass="10431">MELLKMVVQMNFKLCLDRTLNFREVLLCVYLSTGNLDLSTGTPVLKPVLRCLCLSVDTLLWGYDRHLPVVSLPLALLLLPLLGLVLLSAHAAEV</sequence>
<evidence type="ECO:0000256" key="1">
    <source>
        <dbReference type="SAM" id="Phobius"/>
    </source>
</evidence>
<dbReference type="AlphaFoldDB" id="A0A843UN59"/>
<keyword evidence="1" id="KW-0812">Transmembrane</keyword>
<reference evidence="2" key="1">
    <citation type="submission" date="2017-07" db="EMBL/GenBank/DDBJ databases">
        <title>Taro Niue Genome Assembly and Annotation.</title>
        <authorList>
            <person name="Atibalentja N."/>
            <person name="Keating K."/>
            <person name="Fields C.J."/>
        </authorList>
    </citation>
    <scope>NUCLEOTIDE SEQUENCE</scope>
    <source>
        <strain evidence="2">Niue_2</strain>
        <tissue evidence="2">Leaf</tissue>
    </source>
</reference>
<name>A0A843UN59_COLES</name>
<evidence type="ECO:0000313" key="2">
    <source>
        <dbReference type="EMBL" id="MQL87692.1"/>
    </source>
</evidence>
<protein>
    <submittedName>
        <fullName evidence="2">Uncharacterized protein</fullName>
    </submittedName>
</protein>
<gene>
    <name evidence="2" type="ORF">Taro_020239</name>
</gene>